<keyword evidence="1" id="KW-0812">Transmembrane</keyword>
<keyword evidence="1" id="KW-1133">Transmembrane helix</keyword>
<evidence type="ECO:0000256" key="1">
    <source>
        <dbReference type="SAM" id="Phobius"/>
    </source>
</evidence>
<name>A0A6I2MBQ5_9BACI</name>
<dbReference type="RefSeq" id="WP_154318742.1">
    <property type="nucleotide sequence ID" value="NZ_CAJFZX010000009.1"/>
</dbReference>
<dbReference type="EMBL" id="WKKF01000002">
    <property type="protein sequence ID" value="MRX54784.1"/>
    <property type="molecule type" value="Genomic_DNA"/>
</dbReference>
<organism evidence="2 3">
    <name type="scientific">Metabacillus idriensis</name>
    <dbReference type="NCBI Taxonomy" id="324768"/>
    <lineage>
        <taxon>Bacteria</taxon>
        <taxon>Bacillati</taxon>
        <taxon>Bacillota</taxon>
        <taxon>Bacilli</taxon>
        <taxon>Bacillales</taxon>
        <taxon>Bacillaceae</taxon>
        <taxon>Metabacillus</taxon>
    </lineage>
</organism>
<sequence length="548" mass="63513">MDDQIFEQRLSNLKQSYQQLPVQTSAGKIMERIKKEQKKKRSFFSAQTLYAASFIGVLIIAGLLGTQLLMQKEHRNGGAGDQPPAAAVPPSAEEIEARHEEIRQLYDEHLTAFDEEVSIADPEQYAFIQDAKKAVADFEKRDTFKSKPELENYCNKVKQTVRQNVAVPSEQLRNLRTKAEEGQQIKDEEIISLLEKQRIMNEYYFEKWLAVSQNLQYTDVFAFADELNSSGTDDPEAGPVVKEIRDSGYRFYHEGEGMINFQSDLALLEAELKPSPQMQKYFEMENQAQVTEDGAVSVTPQELADRTVALEDFINKNPNFKYGEMLRERYEFWLFLLLKGLNNSPAIDEENRLKEEWKSAMEYVMEKDPNSQTAAAVSEFYNYLKEKNFTFNSIEEYQQYKVTVPESLRPAVSFYGGREFNLLPLSNRIYNAYLSFKDDGNETALNELQPADMLRLYMYTIVKGDTDTAYELLFKEEGTPSKEEFEREIQNKAPEYQALSNKLYKLGEKYDENNVKLEFFYEDGSVDSFELRIDPQNYSSKIVYPKRK</sequence>
<evidence type="ECO:0000313" key="2">
    <source>
        <dbReference type="EMBL" id="MRX54784.1"/>
    </source>
</evidence>
<keyword evidence="1" id="KW-0472">Membrane</keyword>
<protein>
    <submittedName>
        <fullName evidence="2">Uncharacterized protein</fullName>
    </submittedName>
</protein>
<keyword evidence="3" id="KW-1185">Reference proteome</keyword>
<comment type="caution">
    <text evidence="2">The sequence shown here is derived from an EMBL/GenBank/DDBJ whole genome shotgun (WGS) entry which is preliminary data.</text>
</comment>
<feature type="transmembrane region" description="Helical" evidence="1">
    <location>
        <begin position="42"/>
        <end position="65"/>
    </location>
</feature>
<evidence type="ECO:0000313" key="3">
    <source>
        <dbReference type="Proteomes" id="UP000441585"/>
    </source>
</evidence>
<proteinExistence type="predicted"/>
<accession>A0A6I2MBQ5</accession>
<dbReference type="Proteomes" id="UP000441585">
    <property type="component" value="Unassembled WGS sequence"/>
</dbReference>
<reference evidence="2 3" key="1">
    <citation type="submission" date="2019-11" db="EMBL/GenBank/DDBJ databases">
        <title>Bacillus idriensis genome.</title>
        <authorList>
            <person name="Konopka E.N."/>
            <person name="Newman J.D."/>
        </authorList>
    </citation>
    <scope>NUCLEOTIDE SEQUENCE [LARGE SCALE GENOMIC DNA]</scope>
    <source>
        <strain evidence="2 3">DSM 19097</strain>
    </source>
</reference>
<gene>
    <name evidence="2" type="ORF">GJU41_12445</name>
</gene>
<dbReference type="AlphaFoldDB" id="A0A6I2MBQ5"/>